<sequence length="206" mass="23606">MWKKIVAIILLSVLVILVIYNNFPSLFSNEVSNEPNMFDVTGDTSINGEYIVAPNKEMLKEGMQAPDFSLPSLHSDELVSLSSFSKEYIVLNFWATWCKPCTEEMPDLQKLKETYESKVDVIALNITSMESKVENIKKFIKDGNFTMDVLLDTDGQTYEQYSVINVPSTFFIRKSDYTIVKRVNGMMTYDQMEDHLEGIFNENKSS</sequence>
<keyword evidence="4" id="KW-1185">Reference proteome</keyword>
<dbReference type="PANTHER" id="PTHR42852:SF13">
    <property type="entry name" value="PROTEIN DIPZ"/>
    <property type="match status" value="1"/>
</dbReference>
<dbReference type="RefSeq" id="WP_390197537.1">
    <property type="nucleotide sequence ID" value="NZ_JBHSDV010000001.1"/>
</dbReference>
<dbReference type="Proteomes" id="UP001595880">
    <property type="component" value="Unassembled WGS sequence"/>
</dbReference>
<dbReference type="SUPFAM" id="SSF52833">
    <property type="entry name" value="Thioredoxin-like"/>
    <property type="match status" value="1"/>
</dbReference>
<dbReference type="Gene3D" id="3.40.30.10">
    <property type="entry name" value="Glutaredoxin"/>
    <property type="match status" value="1"/>
</dbReference>
<gene>
    <name evidence="3" type="ORF">ACFOZ1_06945</name>
</gene>
<dbReference type="CDD" id="cd02966">
    <property type="entry name" value="TlpA_like_family"/>
    <property type="match status" value="1"/>
</dbReference>
<dbReference type="InterPro" id="IPR000866">
    <property type="entry name" value="AhpC/TSA"/>
</dbReference>
<comment type="caution">
    <text evidence="3">The sequence shown here is derived from an EMBL/GenBank/DDBJ whole genome shotgun (WGS) entry which is preliminary data.</text>
</comment>
<evidence type="ECO:0000313" key="3">
    <source>
        <dbReference type="EMBL" id="MFC4387549.1"/>
    </source>
</evidence>
<organism evidence="3 4">
    <name type="scientific">Gracilibacillus marinus</name>
    <dbReference type="NCBI Taxonomy" id="630535"/>
    <lineage>
        <taxon>Bacteria</taxon>
        <taxon>Bacillati</taxon>
        <taxon>Bacillota</taxon>
        <taxon>Bacilli</taxon>
        <taxon>Bacillales</taxon>
        <taxon>Bacillaceae</taxon>
        <taxon>Gracilibacillus</taxon>
    </lineage>
</organism>
<protein>
    <submittedName>
        <fullName evidence="3">TlpA family protein disulfide reductase</fullName>
    </submittedName>
</protein>
<keyword evidence="1" id="KW-1015">Disulfide bond</keyword>
<dbReference type="Pfam" id="PF00578">
    <property type="entry name" value="AhpC-TSA"/>
    <property type="match status" value="1"/>
</dbReference>
<reference evidence="4" key="1">
    <citation type="journal article" date="2019" name="Int. J. Syst. Evol. Microbiol.">
        <title>The Global Catalogue of Microorganisms (GCM) 10K type strain sequencing project: providing services to taxonomists for standard genome sequencing and annotation.</title>
        <authorList>
            <consortium name="The Broad Institute Genomics Platform"/>
            <consortium name="The Broad Institute Genome Sequencing Center for Infectious Disease"/>
            <person name="Wu L."/>
            <person name="Ma J."/>
        </authorList>
    </citation>
    <scope>NUCLEOTIDE SEQUENCE [LARGE SCALE GENOMIC DNA]</scope>
    <source>
        <strain evidence="4">KACC 14058</strain>
    </source>
</reference>
<dbReference type="InterPro" id="IPR036249">
    <property type="entry name" value="Thioredoxin-like_sf"/>
</dbReference>
<dbReference type="PANTHER" id="PTHR42852">
    <property type="entry name" value="THIOL:DISULFIDE INTERCHANGE PROTEIN DSBE"/>
    <property type="match status" value="1"/>
</dbReference>
<proteinExistence type="predicted"/>
<evidence type="ECO:0000256" key="1">
    <source>
        <dbReference type="ARBA" id="ARBA00023157"/>
    </source>
</evidence>
<dbReference type="EMBL" id="JBHSDV010000001">
    <property type="protein sequence ID" value="MFC4387549.1"/>
    <property type="molecule type" value="Genomic_DNA"/>
</dbReference>
<feature type="domain" description="Thioredoxin" evidence="2">
    <location>
        <begin position="59"/>
        <end position="201"/>
    </location>
</feature>
<dbReference type="InterPro" id="IPR050553">
    <property type="entry name" value="Thioredoxin_ResA/DsbE_sf"/>
</dbReference>
<dbReference type="InterPro" id="IPR013766">
    <property type="entry name" value="Thioredoxin_domain"/>
</dbReference>
<name>A0ABV8VTN2_9BACI</name>
<evidence type="ECO:0000313" key="4">
    <source>
        <dbReference type="Proteomes" id="UP001595880"/>
    </source>
</evidence>
<accession>A0ABV8VTN2</accession>
<dbReference type="PROSITE" id="PS51352">
    <property type="entry name" value="THIOREDOXIN_2"/>
    <property type="match status" value="1"/>
</dbReference>
<evidence type="ECO:0000259" key="2">
    <source>
        <dbReference type="PROSITE" id="PS51352"/>
    </source>
</evidence>